<evidence type="ECO:0000256" key="6">
    <source>
        <dbReference type="ARBA" id="ARBA00022603"/>
    </source>
</evidence>
<gene>
    <name evidence="12" type="ORF">GCM10009544_67040</name>
</gene>
<evidence type="ECO:0000313" key="13">
    <source>
        <dbReference type="Proteomes" id="UP001499895"/>
    </source>
</evidence>
<evidence type="ECO:0000256" key="3">
    <source>
        <dbReference type="ARBA" id="ARBA00011890"/>
    </source>
</evidence>
<dbReference type="PANTHER" id="PTHR11579:SF0">
    <property type="entry name" value="PROTEIN-L-ISOASPARTATE(D-ASPARTATE) O-METHYLTRANSFERASE"/>
    <property type="match status" value="1"/>
</dbReference>
<comment type="subcellular location">
    <subcellularLocation>
        <location evidence="1">Cytoplasm</location>
    </subcellularLocation>
</comment>
<sequence>MVMTAEGLRARCARRMSLTPRGFADCSWLRQVFLEVPREEFVPDRVWWPARGDGARYPLIDRNEKPRAWLKAVYEPGAALITQIDDGTVAPTGPADGAFTSSISSPGVVIELLRHLAPEPGERILEIGTGSGYTTALLAHRAGAACVVTVEIDPCLAARAERRLRAVGLDPEIVTGDGEQGYARGAPYGRILSTASVRRIPRAWLRQLKPGGVLVTPLDSPFGYDLLVHLTGDGHGGASGRAVAQVEFMRVRGQRAQRPYTELGWPAELNTTQWRDLRVRADQSGQHITAATAEAACNW</sequence>
<name>A0ABP3LG69_9ACTN</name>
<dbReference type="CDD" id="cd02440">
    <property type="entry name" value="AdoMet_MTases"/>
    <property type="match status" value="1"/>
</dbReference>
<organism evidence="12 13">
    <name type="scientific">Streptomyces stramineus</name>
    <dbReference type="NCBI Taxonomy" id="173861"/>
    <lineage>
        <taxon>Bacteria</taxon>
        <taxon>Bacillati</taxon>
        <taxon>Actinomycetota</taxon>
        <taxon>Actinomycetes</taxon>
        <taxon>Kitasatosporales</taxon>
        <taxon>Streptomycetaceae</taxon>
        <taxon>Streptomyces</taxon>
    </lineage>
</organism>
<keyword evidence="13" id="KW-1185">Reference proteome</keyword>
<evidence type="ECO:0000256" key="9">
    <source>
        <dbReference type="ARBA" id="ARBA00030757"/>
    </source>
</evidence>
<dbReference type="RefSeq" id="WP_344098154.1">
    <property type="nucleotide sequence ID" value="NZ_BAAAHB010000203.1"/>
</dbReference>
<evidence type="ECO:0000256" key="2">
    <source>
        <dbReference type="ARBA" id="ARBA00005369"/>
    </source>
</evidence>
<keyword evidence="7" id="KW-0808">Transferase</keyword>
<evidence type="ECO:0000256" key="7">
    <source>
        <dbReference type="ARBA" id="ARBA00022679"/>
    </source>
</evidence>
<comment type="similarity">
    <text evidence="2">Belongs to the methyltransferase superfamily. L-isoaspartyl/D-aspartyl protein methyltransferase family.</text>
</comment>
<evidence type="ECO:0000256" key="11">
    <source>
        <dbReference type="ARBA" id="ARBA00031350"/>
    </source>
</evidence>
<evidence type="ECO:0000256" key="1">
    <source>
        <dbReference type="ARBA" id="ARBA00004496"/>
    </source>
</evidence>
<dbReference type="Pfam" id="PF01135">
    <property type="entry name" value="PCMT"/>
    <property type="match status" value="1"/>
</dbReference>
<evidence type="ECO:0000256" key="5">
    <source>
        <dbReference type="ARBA" id="ARBA00022490"/>
    </source>
</evidence>
<dbReference type="EC" id="2.1.1.77" evidence="3"/>
<protein>
    <recommendedName>
        <fullName evidence="4">Protein-L-isoaspartate O-methyltransferase</fullName>
        <ecNumber evidence="3">2.1.1.77</ecNumber>
    </recommendedName>
    <alternativeName>
        <fullName evidence="11">L-isoaspartyl protein carboxyl methyltransferase</fullName>
    </alternativeName>
    <alternativeName>
        <fullName evidence="9">Protein L-isoaspartyl methyltransferase</fullName>
    </alternativeName>
    <alternativeName>
        <fullName evidence="10">Protein-beta-aspartate methyltransferase</fullName>
    </alternativeName>
</protein>
<dbReference type="SUPFAM" id="SSF53335">
    <property type="entry name" value="S-adenosyl-L-methionine-dependent methyltransferases"/>
    <property type="match status" value="1"/>
</dbReference>
<keyword evidence="5" id="KW-0963">Cytoplasm</keyword>
<evidence type="ECO:0000256" key="10">
    <source>
        <dbReference type="ARBA" id="ARBA00031323"/>
    </source>
</evidence>
<evidence type="ECO:0000313" key="12">
    <source>
        <dbReference type="EMBL" id="GAA0499286.1"/>
    </source>
</evidence>
<proteinExistence type="inferred from homology"/>
<dbReference type="EMBL" id="BAAAHB010000203">
    <property type="protein sequence ID" value="GAA0499286.1"/>
    <property type="molecule type" value="Genomic_DNA"/>
</dbReference>
<dbReference type="InterPro" id="IPR029063">
    <property type="entry name" value="SAM-dependent_MTases_sf"/>
</dbReference>
<reference evidence="13" key="1">
    <citation type="journal article" date="2019" name="Int. J. Syst. Evol. Microbiol.">
        <title>The Global Catalogue of Microorganisms (GCM) 10K type strain sequencing project: providing services to taxonomists for standard genome sequencing and annotation.</title>
        <authorList>
            <consortium name="The Broad Institute Genomics Platform"/>
            <consortium name="The Broad Institute Genome Sequencing Center for Infectious Disease"/>
            <person name="Wu L."/>
            <person name="Ma J."/>
        </authorList>
    </citation>
    <scope>NUCLEOTIDE SEQUENCE [LARGE SCALE GENOMIC DNA]</scope>
    <source>
        <strain evidence="13">JCM 10649</strain>
    </source>
</reference>
<evidence type="ECO:0000256" key="8">
    <source>
        <dbReference type="ARBA" id="ARBA00022691"/>
    </source>
</evidence>
<evidence type="ECO:0000256" key="4">
    <source>
        <dbReference type="ARBA" id="ARBA00013346"/>
    </source>
</evidence>
<dbReference type="InterPro" id="IPR000682">
    <property type="entry name" value="PCMT"/>
</dbReference>
<accession>A0ABP3LG69</accession>
<dbReference type="Gene3D" id="3.40.50.150">
    <property type="entry name" value="Vaccinia Virus protein VP39"/>
    <property type="match status" value="1"/>
</dbReference>
<dbReference type="PANTHER" id="PTHR11579">
    <property type="entry name" value="PROTEIN-L-ISOASPARTATE O-METHYLTRANSFERASE"/>
    <property type="match status" value="1"/>
</dbReference>
<keyword evidence="8" id="KW-0949">S-adenosyl-L-methionine</keyword>
<dbReference type="Proteomes" id="UP001499895">
    <property type="component" value="Unassembled WGS sequence"/>
</dbReference>
<comment type="caution">
    <text evidence="12">The sequence shown here is derived from an EMBL/GenBank/DDBJ whole genome shotgun (WGS) entry which is preliminary data.</text>
</comment>
<keyword evidence="6" id="KW-0489">Methyltransferase</keyword>